<dbReference type="Gene3D" id="3.60.15.10">
    <property type="entry name" value="Ribonuclease Z/Hydroxyacylglutathione hydrolase-like"/>
    <property type="match status" value="1"/>
</dbReference>
<accession>A0AAV1WVH6</accession>
<dbReference type="Gene3D" id="3.50.30.30">
    <property type="match status" value="1"/>
</dbReference>
<dbReference type="InterPro" id="IPR036852">
    <property type="entry name" value="Peptidase_S8/S53_dom_sf"/>
</dbReference>
<sequence length="453" mass="49908">MEAMALSEEERLPHNDEGYDLNDDNASLGVVSMDDEGFPSQVHYVIKDATKNRNGERSETVSKKSGFVASFYSCGTDFSSLMLFPEDHRDKDLARDLANLFEIWGFGRNIAVESVSTVSVESKPNQNSGCERMIVRTENRGLILRDIGKVFEKSKPSRKRKDSNCDGKTRVKRACPFYKKMQGTSFTVDAFQYGCVEGCSAYFLSHCHSDHYGGLSKKWSNGPIYCSPLTSCLVQMCLSVNPLYICPLEFNMEHLIDGVKVTLLEANHCPGATLIHFDLPNGQCYLHTRDFRACKQMQAYSLLVNQRVNILYLDTTYCNPKYKFPSKEDNFSGFEAANGKVPSPKHTTRDFIGHGTHTLSTAGGNIVPGAQVFGNENGTSKDEVSIGAFHALANNIVLVASAGNDGPKPETVENAAPWVFIGAASTIDREFTSTLTLGNNDQHKSLPNLISGA</sequence>
<protein>
    <recommendedName>
        <fullName evidence="4">Peptidase S8/S53 domain-containing protein</fullName>
    </recommendedName>
</protein>
<evidence type="ECO:0008006" key="4">
    <source>
        <dbReference type="Google" id="ProtNLM"/>
    </source>
</evidence>
<comment type="caution">
    <text evidence="2">The sequence shown here is derived from an EMBL/GenBank/DDBJ whole genome shotgun (WGS) entry which is preliminary data.</text>
</comment>
<dbReference type="GO" id="GO:0006508">
    <property type="term" value="P:proteolysis"/>
    <property type="evidence" value="ECO:0007669"/>
    <property type="project" value="InterPro"/>
</dbReference>
<dbReference type="GO" id="GO:0004252">
    <property type="term" value="F:serine-type endopeptidase activity"/>
    <property type="evidence" value="ECO:0007669"/>
    <property type="project" value="InterPro"/>
</dbReference>
<dbReference type="GO" id="GO:0006303">
    <property type="term" value="P:double-strand break repair via nonhomologous end joining"/>
    <property type="evidence" value="ECO:0007669"/>
    <property type="project" value="TreeGrafter"/>
</dbReference>
<dbReference type="AlphaFoldDB" id="A0AAV1WVH6"/>
<evidence type="ECO:0000313" key="3">
    <source>
        <dbReference type="Proteomes" id="UP001497480"/>
    </source>
</evidence>
<reference evidence="2 3" key="1">
    <citation type="submission" date="2024-03" db="EMBL/GenBank/DDBJ databases">
        <authorList>
            <person name="Martinez-Hernandez J."/>
        </authorList>
    </citation>
    <scope>NUCLEOTIDE SEQUENCE [LARGE SCALE GENOMIC DNA]</scope>
</reference>
<gene>
    <name evidence="2" type="ORF">LLUT_LOCUS14476</name>
</gene>
<dbReference type="GO" id="GO:0035312">
    <property type="term" value="F:5'-3' DNA exonuclease activity"/>
    <property type="evidence" value="ECO:0007669"/>
    <property type="project" value="TreeGrafter"/>
</dbReference>
<dbReference type="SUPFAM" id="SSF52743">
    <property type="entry name" value="Subtilisin-like"/>
    <property type="match status" value="1"/>
</dbReference>
<dbReference type="CDD" id="cd16273">
    <property type="entry name" value="SNM1A-1C-like_MBL-fold"/>
    <property type="match status" value="1"/>
</dbReference>
<dbReference type="PANTHER" id="PTHR23240:SF36">
    <property type="entry name" value="DNA CROSS-LINK REPAIR PROTEIN SNM1"/>
    <property type="match status" value="1"/>
</dbReference>
<dbReference type="GO" id="GO:0036297">
    <property type="term" value="P:interstrand cross-link repair"/>
    <property type="evidence" value="ECO:0007669"/>
    <property type="project" value="TreeGrafter"/>
</dbReference>
<evidence type="ECO:0000256" key="1">
    <source>
        <dbReference type="SAM" id="MobiDB-lite"/>
    </source>
</evidence>
<dbReference type="GO" id="GO:0003684">
    <property type="term" value="F:damaged DNA binding"/>
    <property type="evidence" value="ECO:0007669"/>
    <property type="project" value="TreeGrafter"/>
</dbReference>
<keyword evidence="3" id="KW-1185">Reference proteome</keyword>
<dbReference type="Proteomes" id="UP001497480">
    <property type="component" value="Unassembled WGS sequence"/>
</dbReference>
<feature type="region of interest" description="Disordered" evidence="1">
    <location>
        <begin position="1"/>
        <end position="20"/>
    </location>
</feature>
<dbReference type="Gene3D" id="3.40.50.200">
    <property type="entry name" value="Peptidase S8/S53 domain"/>
    <property type="match status" value="1"/>
</dbReference>
<dbReference type="FunFam" id="3.60.15.10:FF:000010">
    <property type="entry name" value="DNA cross-link repair 1A"/>
    <property type="match status" value="1"/>
</dbReference>
<dbReference type="SUPFAM" id="SSF56281">
    <property type="entry name" value="Metallo-hydrolase/oxidoreductase"/>
    <property type="match status" value="1"/>
</dbReference>
<dbReference type="InterPro" id="IPR036866">
    <property type="entry name" value="RibonucZ/Hydroxyglut_hydro"/>
</dbReference>
<feature type="compositionally biased region" description="Basic and acidic residues" evidence="1">
    <location>
        <begin position="8"/>
        <end position="17"/>
    </location>
</feature>
<name>A0AAV1WVH6_LUPLU</name>
<organism evidence="2 3">
    <name type="scientific">Lupinus luteus</name>
    <name type="common">European yellow lupine</name>
    <dbReference type="NCBI Taxonomy" id="3873"/>
    <lineage>
        <taxon>Eukaryota</taxon>
        <taxon>Viridiplantae</taxon>
        <taxon>Streptophyta</taxon>
        <taxon>Embryophyta</taxon>
        <taxon>Tracheophyta</taxon>
        <taxon>Spermatophyta</taxon>
        <taxon>Magnoliopsida</taxon>
        <taxon>eudicotyledons</taxon>
        <taxon>Gunneridae</taxon>
        <taxon>Pentapetalae</taxon>
        <taxon>rosids</taxon>
        <taxon>fabids</taxon>
        <taxon>Fabales</taxon>
        <taxon>Fabaceae</taxon>
        <taxon>Papilionoideae</taxon>
        <taxon>50 kb inversion clade</taxon>
        <taxon>genistoids sensu lato</taxon>
        <taxon>core genistoids</taxon>
        <taxon>Genisteae</taxon>
        <taxon>Lupinus</taxon>
    </lineage>
</organism>
<proteinExistence type="predicted"/>
<dbReference type="PANTHER" id="PTHR23240">
    <property type="entry name" value="DNA CROSS-LINK REPAIR PROTEIN PSO2/SNM1-RELATED"/>
    <property type="match status" value="1"/>
</dbReference>
<evidence type="ECO:0000313" key="2">
    <source>
        <dbReference type="EMBL" id="CAL0313416.1"/>
    </source>
</evidence>
<dbReference type="EMBL" id="CAXHTB010000010">
    <property type="protein sequence ID" value="CAL0313416.1"/>
    <property type="molecule type" value="Genomic_DNA"/>
</dbReference>